<evidence type="ECO:0000256" key="5">
    <source>
        <dbReference type="ARBA" id="ARBA00022989"/>
    </source>
</evidence>
<gene>
    <name evidence="10" type="ORF">BIY23_02965</name>
</gene>
<keyword evidence="3" id="KW-1003">Cell membrane</keyword>
<sequence>MFEILNLVLLSLLFIVALSIAFSKNLVNIAILMCTFSSLMAVIYLNMNAPDVAITEASVGAGLSTIFTFAALSLIKNHKTNSSHSFTIFCLMLIFATFLSYFIYKLPEFGNYGAPIHHHVAPYYINNTAIVAGIPNIVTVILASFRGYDTFVETIVIFTAALCTSLILKGERDD</sequence>
<proteinExistence type="predicted"/>
<dbReference type="InterPro" id="IPR046806">
    <property type="entry name" value="MrpA_C/MbhE"/>
</dbReference>
<evidence type="ECO:0000256" key="6">
    <source>
        <dbReference type="ARBA" id="ARBA00023136"/>
    </source>
</evidence>
<evidence type="ECO:0000259" key="8">
    <source>
        <dbReference type="Pfam" id="PF13244"/>
    </source>
</evidence>
<dbReference type="PANTHER" id="PTHR43373">
    <property type="entry name" value="NA(+)/H(+) ANTIPORTER SUBUNIT"/>
    <property type="match status" value="1"/>
</dbReference>
<feature type="transmembrane region" description="Helical" evidence="7">
    <location>
        <begin position="29"/>
        <end position="47"/>
    </location>
</feature>
<feature type="domain" description="MrpA C-terminal/MbhD" evidence="8">
    <location>
        <begin position="12"/>
        <end position="75"/>
    </location>
</feature>
<dbReference type="EMBL" id="MJMG01000007">
    <property type="protein sequence ID" value="OEY86638.1"/>
    <property type="molecule type" value="Genomic_DNA"/>
</dbReference>
<organism evidence="10 11">
    <name type="scientific">Wolbachia pipientis</name>
    <dbReference type="NCBI Taxonomy" id="955"/>
    <lineage>
        <taxon>Bacteria</taxon>
        <taxon>Pseudomonadati</taxon>
        <taxon>Pseudomonadota</taxon>
        <taxon>Alphaproteobacteria</taxon>
        <taxon>Rickettsiales</taxon>
        <taxon>Anaplasmataceae</taxon>
        <taxon>Wolbachieae</taxon>
        <taxon>Wolbachia</taxon>
    </lineage>
</organism>
<keyword evidence="5 7" id="KW-1133">Transmembrane helix</keyword>
<dbReference type="NCBIfam" id="NF009159">
    <property type="entry name" value="PRK12504.1"/>
    <property type="match status" value="1"/>
</dbReference>
<feature type="transmembrane region" description="Helical" evidence="7">
    <location>
        <begin position="53"/>
        <end position="74"/>
    </location>
</feature>
<keyword evidence="2" id="KW-0813">Transport</keyword>
<evidence type="ECO:0000256" key="7">
    <source>
        <dbReference type="SAM" id="Phobius"/>
    </source>
</evidence>
<keyword evidence="11" id="KW-1185">Reference proteome</keyword>
<feature type="domain" description="MrpA C-terminal/MbhE" evidence="9">
    <location>
        <begin position="114"/>
        <end position="167"/>
    </location>
</feature>
<dbReference type="GO" id="GO:0005886">
    <property type="term" value="C:plasma membrane"/>
    <property type="evidence" value="ECO:0007669"/>
    <property type="project" value="UniProtKB-SubCell"/>
</dbReference>
<evidence type="ECO:0000256" key="4">
    <source>
        <dbReference type="ARBA" id="ARBA00022692"/>
    </source>
</evidence>
<dbReference type="Pfam" id="PF13244">
    <property type="entry name" value="MbhD"/>
    <property type="match status" value="1"/>
</dbReference>
<reference evidence="10 11" key="1">
    <citation type="submission" date="2016-09" db="EMBL/GenBank/DDBJ databases">
        <title>Genomic evidence for plant-parasitic nematodes as the earliest Wolbachia hosts.</title>
        <authorList>
            <person name="Brown A.M."/>
            <person name="Wasala S.K."/>
            <person name="Howe D.K."/>
            <person name="Peetz A.B."/>
            <person name="Zasada I.A."/>
            <person name="Denver D.R."/>
        </authorList>
    </citation>
    <scope>NUCLEOTIDE SEQUENCE [LARGE SCALE GENOMIC DNA]</scope>
    <source>
        <strain evidence="11">wPpe</strain>
    </source>
</reference>
<evidence type="ECO:0000256" key="3">
    <source>
        <dbReference type="ARBA" id="ARBA00022475"/>
    </source>
</evidence>
<evidence type="ECO:0000256" key="1">
    <source>
        <dbReference type="ARBA" id="ARBA00004651"/>
    </source>
</evidence>
<dbReference type="InterPro" id="IPR050616">
    <property type="entry name" value="CPA3_Na-H_Antiporter_A"/>
</dbReference>
<evidence type="ECO:0000313" key="11">
    <source>
        <dbReference type="Proteomes" id="UP000175679"/>
    </source>
</evidence>
<evidence type="ECO:0000313" key="10">
    <source>
        <dbReference type="EMBL" id="OEY86638.1"/>
    </source>
</evidence>
<protein>
    <submittedName>
        <fullName evidence="10">Cation:proton antiporter</fullName>
    </submittedName>
</protein>
<name>A0A1E7QJJ1_WOLPI</name>
<dbReference type="Pfam" id="PF20501">
    <property type="entry name" value="MbhE"/>
    <property type="match status" value="1"/>
</dbReference>
<feature type="transmembrane region" description="Helical" evidence="7">
    <location>
        <begin position="6"/>
        <end position="22"/>
    </location>
</feature>
<dbReference type="OrthoDB" id="2085045at2"/>
<keyword evidence="6 7" id="KW-0472">Membrane</keyword>
<comment type="caution">
    <text evidence="10">The sequence shown here is derived from an EMBL/GenBank/DDBJ whole genome shotgun (WGS) entry which is preliminary data.</text>
</comment>
<evidence type="ECO:0000259" key="9">
    <source>
        <dbReference type="Pfam" id="PF20501"/>
    </source>
</evidence>
<dbReference type="RefSeq" id="WP_070065117.1">
    <property type="nucleotide sequence ID" value="NZ_MJMG01000007.1"/>
</dbReference>
<evidence type="ECO:0000256" key="2">
    <source>
        <dbReference type="ARBA" id="ARBA00022448"/>
    </source>
</evidence>
<accession>A0A1E7QJJ1</accession>
<feature type="transmembrane region" description="Helical" evidence="7">
    <location>
        <begin position="86"/>
        <end position="104"/>
    </location>
</feature>
<feature type="transmembrane region" description="Helical" evidence="7">
    <location>
        <begin position="150"/>
        <end position="168"/>
    </location>
</feature>
<keyword evidence="4 7" id="KW-0812">Transmembrane</keyword>
<dbReference type="Proteomes" id="UP000175679">
    <property type="component" value="Unassembled WGS sequence"/>
</dbReference>
<comment type="subcellular location">
    <subcellularLocation>
        <location evidence="1">Cell membrane</location>
        <topology evidence="1">Multi-pass membrane protein</topology>
    </subcellularLocation>
</comment>
<dbReference type="PANTHER" id="PTHR43373:SF1">
    <property type="entry name" value="NA(+)_H(+) ANTIPORTER SUBUNIT A"/>
    <property type="match status" value="1"/>
</dbReference>
<dbReference type="InterPro" id="IPR025383">
    <property type="entry name" value="MrpA_C/MbhD"/>
</dbReference>
<feature type="transmembrane region" description="Helical" evidence="7">
    <location>
        <begin position="124"/>
        <end position="143"/>
    </location>
</feature>
<dbReference type="AlphaFoldDB" id="A0A1E7QJJ1"/>